<dbReference type="Gene3D" id="3.30.70.890">
    <property type="entry name" value="GHMP kinase, C-terminal domain"/>
    <property type="match status" value="1"/>
</dbReference>
<name>A0A7R9UEC2_9STRA</name>
<comment type="subcellular location">
    <subcellularLocation>
        <location evidence="1">Plastid</location>
    </subcellularLocation>
</comment>
<keyword evidence="11" id="KW-0067">ATP-binding</keyword>
<dbReference type="HAMAP" id="MF_00384">
    <property type="entry name" value="Homoser_kinase"/>
    <property type="match status" value="1"/>
</dbReference>
<dbReference type="GO" id="GO:0004413">
    <property type="term" value="F:homoserine kinase activity"/>
    <property type="evidence" value="ECO:0007669"/>
    <property type="project" value="UniProtKB-EC"/>
</dbReference>
<comment type="pathway">
    <text evidence="2">Amino-acid biosynthesis; L-threonine biosynthesis; L-threonine from L-aspartate: step 4/5.</text>
</comment>
<dbReference type="Pfam" id="PF08544">
    <property type="entry name" value="GHMP_kinases_C"/>
    <property type="match status" value="1"/>
</dbReference>
<gene>
    <name evidence="16" type="ORF">PPYR1160_LOCUS12286</name>
</gene>
<comment type="similarity">
    <text evidence="3">Belongs to the GHMP kinase family. Homoserine kinase subfamily.</text>
</comment>
<keyword evidence="7" id="KW-0808">Transferase</keyword>
<keyword evidence="8" id="KW-0791">Threonine biosynthesis</keyword>
<protein>
    <recommendedName>
        <fullName evidence="5">Homoserine kinase</fullName>
        <ecNumber evidence="4">2.7.1.39</ecNumber>
    </recommendedName>
</protein>
<dbReference type="InterPro" id="IPR036554">
    <property type="entry name" value="GHMP_kinase_C_sf"/>
</dbReference>
<dbReference type="EC" id="2.7.1.39" evidence="4"/>
<dbReference type="InterPro" id="IPR013750">
    <property type="entry name" value="GHMP_kinase_C_dom"/>
</dbReference>
<dbReference type="PANTHER" id="PTHR20861">
    <property type="entry name" value="HOMOSERINE/4-DIPHOSPHOCYTIDYL-2-C-METHYL-D-ERYTHRITOL KINASE"/>
    <property type="match status" value="1"/>
</dbReference>
<feature type="compositionally biased region" description="Pro residues" evidence="13">
    <location>
        <begin position="8"/>
        <end position="24"/>
    </location>
</feature>
<evidence type="ECO:0000256" key="2">
    <source>
        <dbReference type="ARBA" id="ARBA00005015"/>
    </source>
</evidence>
<dbReference type="InterPro" id="IPR014721">
    <property type="entry name" value="Ribsml_uS5_D2-typ_fold_subgr"/>
</dbReference>
<evidence type="ECO:0000256" key="11">
    <source>
        <dbReference type="ARBA" id="ARBA00022840"/>
    </source>
</evidence>
<feature type="region of interest" description="Disordered" evidence="13">
    <location>
        <begin position="1"/>
        <end position="25"/>
    </location>
</feature>
<evidence type="ECO:0000256" key="10">
    <source>
        <dbReference type="ARBA" id="ARBA00022777"/>
    </source>
</evidence>
<evidence type="ECO:0000256" key="3">
    <source>
        <dbReference type="ARBA" id="ARBA00007370"/>
    </source>
</evidence>
<dbReference type="Pfam" id="PF00288">
    <property type="entry name" value="GHMP_kinases_N"/>
    <property type="match status" value="1"/>
</dbReference>
<dbReference type="GO" id="GO:0005524">
    <property type="term" value="F:ATP binding"/>
    <property type="evidence" value="ECO:0007669"/>
    <property type="project" value="UniProtKB-KW"/>
</dbReference>
<sequence>MQSDSSPPGEPEMPASEPPLPEAPPAFRKVTVRVPATTANMGPGFDCLGMALDLWSELTVEYAEEFSITYEGEGEGQVPLDATNLVVVALEKAFETAGKEVPTLHYHCVSRIPFARGLGSSSAAIVAGLIAGLVLAGHRLAVKGSEELLQLAANIEGHPDNVAPAIYGGIQLGIHNGERWASEQVPCPPGLQCIMFIPDMIGKTSDARAVLPDMVDRRDAIFNIGRIAWLINALSTNNLDSIKHGCEDKLHQPQRGNAVYRHLYPLIEAAREAGAKGTWLSGAGPTVMAITSGRHGDVFAQQLEERRDRLVARAMADAAKGVEVDGQVCVTSPSLQGAHVSDVELMHPSTEGEPQQQQEQQQQKYSLVRNLSKGALQQMFF</sequence>
<dbReference type="SUPFAM" id="SSF55060">
    <property type="entry name" value="GHMP Kinase, C-terminal domain"/>
    <property type="match status" value="1"/>
</dbReference>
<comment type="catalytic activity">
    <reaction evidence="12">
        <text>L-homoserine + ATP = O-phospho-L-homoserine + ADP + H(+)</text>
        <dbReference type="Rhea" id="RHEA:13985"/>
        <dbReference type="ChEBI" id="CHEBI:15378"/>
        <dbReference type="ChEBI" id="CHEBI:30616"/>
        <dbReference type="ChEBI" id="CHEBI:57476"/>
        <dbReference type="ChEBI" id="CHEBI:57590"/>
        <dbReference type="ChEBI" id="CHEBI:456216"/>
        <dbReference type="EC" id="2.7.1.39"/>
    </reaction>
    <physiologicalReaction direction="left-to-right" evidence="12">
        <dbReference type="Rhea" id="RHEA:13986"/>
    </physiologicalReaction>
</comment>
<dbReference type="InterPro" id="IPR020568">
    <property type="entry name" value="Ribosomal_Su5_D2-typ_SF"/>
</dbReference>
<evidence type="ECO:0000256" key="6">
    <source>
        <dbReference type="ARBA" id="ARBA00022605"/>
    </source>
</evidence>
<dbReference type="PRINTS" id="PR00958">
    <property type="entry name" value="HOMSERKINASE"/>
</dbReference>
<keyword evidence="9" id="KW-0547">Nucleotide-binding</keyword>
<dbReference type="SUPFAM" id="SSF54211">
    <property type="entry name" value="Ribosomal protein S5 domain 2-like"/>
    <property type="match status" value="1"/>
</dbReference>
<dbReference type="Gene3D" id="3.30.230.10">
    <property type="match status" value="1"/>
</dbReference>
<reference evidence="16" key="1">
    <citation type="submission" date="2021-01" db="EMBL/GenBank/DDBJ databases">
        <authorList>
            <person name="Corre E."/>
            <person name="Pelletier E."/>
            <person name="Niang G."/>
            <person name="Scheremetjew M."/>
            <person name="Finn R."/>
            <person name="Kale V."/>
            <person name="Holt S."/>
            <person name="Cochrane G."/>
            <person name="Meng A."/>
            <person name="Brown T."/>
            <person name="Cohen L."/>
        </authorList>
    </citation>
    <scope>NUCLEOTIDE SEQUENCE</scope>
    <source>
        <strain evidence="16">CCMP2078</strain>
    </source>
</reference>
<evidence type="ECO:0000256" key="5">
    <source>
        <dbReference type="ARBA" id="ARBA00017858"/>
    </source>
</evidence>
<dbReference type="GO" id="GO:0009088">
    <property type="term" value="P:threonine biosynthetic process"/>
    <property type="evidence" value="ECO:0007669"/>
    <property type="project" value="UniProtKB-UniPathway"/>
</dbReference>
<dbReference type="InterPro" id="IPR006204">
    <property type="entry name" value="GHMP_kinase_N_dom"/>
</dbReference>
<keyword evidence="6" id="KW-0028">Amino-acid biosynthesis</keyword>
<evidence type="ECO:0000256" key="8">
    <source>
        <dbReference type="ARBA" id="ARBA00022697"/>
    </source>
</evidence>
<dbReference type="AlphaFoldDB" id="A0A7R9UEC2"/>
<dbReference type="PROSITE" id="PS00627">
    <property type="entry name" value="GHMP_KINASES_ATP"/>
    <property type="match status" value="1"/>
</dbReference>
<dbReference type="PANTHER" id="PTHR20861:SF1">
    <property type="entry name" value="HOMOSERINE KINASE"/>
    <property type="match status" value="1"/>
</dbReference>
<dbReference type="InterPro" id="IPR000870">
    <property type="entry name" value="Homoserine_kinase"/>
</dbReference>
<dbReference type="EMBL" id="HBEA01016101">
    <property type="protein sequence ID" value="CAD8262784.1"/>
    <property type="molecule type" value="Transcribed_RNA"/>
</dbReference>
<keyword evidence="10" id="KW-0418">Kinase</keyword>
<evidence type="ECO:0000256" key="13">
    <source>
        <dbReference type="SAM" id="MobiDB-lite"/>
    </source>
</evidence>
<dbReference type="NCBIfam" id="TIGR00191">
    <property type="entry name" value="thrB"/>
    <property type="match status" value="1"/>
</dbReference>
<proteinExistence type="inferred from homology"/>
<evidence type="ECO:0000256" key="7">
    <source>
        <dbReference type="ARBA" id="ARBA00022679"/>
    </source>
</evidence>
<dbReference type="UniPathway" id="UPA00050">
    <property type="reaction ID" value="UER00064"/>
</dbReference>
<dbReference type="GO" id="GO:0009536">
    <property type="term" value="C:plastid"/>
    <property type="evidence" value="ECO:0007669"/>
    <property type="project" value="UniProtKB-SubCell"/>
</dbReference>
<feature type="domain" description="GHMP kinase N-terminal" evidence="14">
    <location>
        <begin position="84"/>
        <end position="169"/>
    </location>
</feature>
<organism evidence="16">
    <name type="scientific">Pinguiococcus pyrenoidosus</name>
    <dbReference type="NCBI Taxonomy" id="172671"/>
    <lineage>
        <taxon>Eukaryota</taxon>
        <taxon>Sar</taxon>
        <taxon>Stramenopiles</taxon>
        <taxon>Ochrophyta</taxon>
        <taxon>Pinguiophyceae</taxon>
        <taxon>Pinguiochrysidales</taxon>
        <taxon>Pinguiochrysidaceae</taxon>
        <taxon>Pinguiococcus</taxon>
    </lineage>
</organism>
<evidence type="ECO:0000313" key="16">
    <source>
        <dbReference type="EMBL" id="CAD8262784.1"/>
    </source>
</evidence>
<dbReference type="InterPro" id="IPR006203">
    <property type="entry name" value="GHMP_knse_ATP-bd_CS"/>
</dbReference>
<evidence type="ECO:0000256" key="1">
    <source>
        <dbReference type="ARBA" id="ARBA00004474"/>
    </source>
</evidence>
<evidence type="ECO:0000259" key="15">
    <source>
        <dbReference type="Pfam" id="PF08544"/>
    </source>
</evidence>
<evidence type="ECO:0000256" key="12">
    <source>
        <dbReference type="ARBA" id="ARBA00049913"/>
    </source>
</evidence>
<evidence type="ECO:0000259" key="14">
    <source>
        <dbReference type="Pfam" id="PF00288"/>
    </source>
</evidence>
<evidence type="ECO:0000256" key="4">
    <source>
        <dbReference type="ARBA" id="ARBA00012078"/>
    </source>
</evidence>
<feature type="domain" description="GHMP kinase C-terminal" evidence="15">
    <location>
        <begin position="236"/>
        <end position="305"/>
    </location>
</feature>
<evidence type="ECO:0000256" key="9">
    <source>
        <dbReference type="ARBA" id="ARBA00022741"/>
    </source>
</evidence>
<accession>A0A7R9UEC2</accession>